<feature type="domain" description="C-type lectin" evidence="3">
    <location>
        <begin position="124"/>
        <end position="240"/>
    </location>
</feature>
<dbReference type="SUPFAM" id="SSF56436">
    <property type="entry name" value="C-type lectin-like"/>
    <property type="match status" value="1"/>
</dbReference>
<dbReference type="Proteomes" id="UP000001940">
    <property type="component" value="Chromosome V"/>
</dbReference>
<dbReference type="KEGG" id="cel:CELE_F36G9.11"/>
<name>O45469_CAEEL</name>
<feature type="compositionally biased region" description="Low complexity" evidence="1">
    <location>
        <begin position="71"/>
        <end position="81"/>
    </location>
</feature>
<dbReference type="PANTHER" id="PTHR47517:SF3">
    <property type="entry name" value="C-TYPE LECTIN DOMAIN-CONTAINING PROTEIN"/>
    <property type="match status" value="1"/>
</dbReference>
<accession>O45469</accession>
<dbReference type="InParanoid" id="O45469"/>
<sequence length="290" mass="31895">MNKILIFFFLLTIVSLAASHRHKHGKVKKIVKVMTVGGKPMNDFGGSRRGGFRRRGGDTHVHHHHHHHQPKASSSSSSSSSESREEPIVGAEKPVHTTLSAPLPTPKPLPPACEKEWLSFKRKSELWCVLVGNQGADNHAFSQAEAEKICKKHGATLTGVISSEERDKIADEALHQLGEMKMEVGAVWLGATTTPDCTVKSCGEEDTFKWTDGHTTGVAGFKWGEHEPDNQDYGSDKACIQQIVMSPTYAKDSTNHKFAEFFEHGDFDKHSCKGGESPKTRLYACGKKAV</sequence>
<dbReference type="IntAct" id="O45469">
    <property type="interactions" value="1"/>
</dbReference>
<dbReference type="RefSeq" id="NP_507006.1">
    <property type="nucleotide sequence ID" value="NM_074605.3"/>
</dbReference>
<dbReference type="WormBase" id="F36G9.11">
    <property type="protein sequence ID" value="CE15988"/>
    <property type="gene ID" value="WBGene00009487"/>
    <property type="gene designation" value="clec-232"/>
</dbReference>
<dbReference type="OMA" id="ACKSESC"/>
<dbReference type="PaxDb" id="6239-F36G9.11"/>
<dbReference type="AlphaFoldDB" id="O45469"/>
<dbReference type="PhylomeDB" id="O45469"/>
<proteinExistence type="evidence at protein level"/>
<evidence type="ECO:0000259" key="3">
    <source>
        <dbReference type="PROSITE" id="PS50041"/>
    </source>
</evidence>
<dbReference type="PANTHER" id="PTHR47517">
    <property type="entry name" value="C-TYPE LECTIN-RELATED"/>
    <property type="match status" value="1"/>
</dbReference>
<organism evidence="4 5">
    <name type="scientific">Caenorhabditis elegans</name>
    <dbReference type="NCBI Taxonomy" id="6239"/>
    <lineage>
        <taxon>Eukaryota</taxon>
        <taxon>Metazoa</taxon>
        <taxon>Ecdysozoa</taxon>
        <taxon>Nematoda</taxon>
        <taxon>Chromadorea</taxon>
        <taxon>Rhabditida</taxon>
        <taxon>Rhabditina</taxon>
        <taxon>Rhabditomorpha</taxon>
        <taxon>Rhabditoidea</taxon>
        <taxon>Rhabditidae</taxon>
        <taxon>Peloderinae</taxon>
        <taxon>Caenorhabditis</taxon>
    </lineage>
</organism>
<evidence type="ECO:0000256" key="1">
    <source>
        <dbReference type="SAM" id="MobiDB-lite"/>
    </source>
</evidence>
<dbReference type="InterPro" id="IPR016186">
    <property type="entry name" value="C-type_lectin-like/link_sf"/>
</dbReference>
<feature type="compositionally biased region" description="Basic residues" evidence="1">
    <location>
        <begin position="61"/>
        <end position="70"/>
    </location>
</feature>
<keyword evidence="7" id="KW-1267">Proteomics identification</keyword>
<dbReference type="AGR" id="WB:WBGene00009487"/>
<dbReference type="eggNOG" id="KOG4297">
    <property type="taxonomic scope" value="Eukaryota"/>
</dbReference>
<dbReference type="PROSITE" id="PS50041">
    <property type="entry name" value="C_TYPE_LECTIN_2"/>
    <property type="match status" value="1"/>
</dbReference>
<dbReference type="PIR" id="T21868">
    <property type="entry name" value="T21868"/>
</dbReference>
<protein>
    <submittedName>
        <fullName evidence="4">C-type lectin domain-containing protein</fullName>
    </submittedName>
</protein>
<dbReference type="UCSC" id="F36G9.11">
    <property type="organism name" value="c. elegans"/>
</dbReference>
<dbReference type="CTD" id="185374"/>
<keyword evidence="5" id="KW-1185">Reference proteome</keyword>
<feature type="chain" id="PRO_5004158670" evidence="2">
    <location>
        <begin position="20"/>
        <end position="290"/>
    </location>
</feature>
<dbReference type="HOGENOM" id="CLU_058687_0_1_1"/>
<evidence type="ECO:0000256" key="2">
    <source>
        <dbReference type="SAM" id="SignalP"/>
    </source>
</evidence>
<feature type="signal peptide" evidence="2">
    <location>
        <begin position="1"/>
        <end position="19"/>
    </location>
</feature>
<dbReference type="EMBL" id="BX284605">
    <property type="protein sequence ID" value="CAB04330.1"/>
    <property type="molecule type" value="Genomic_DNA"/>
</dbReference>
<dbReference type="DIP" id="DIP-25679N"/>
<feature type="region of interest" description="Disordered" evidence="1">
    <location>
        <begin position="38"/>
        <end position="108"/>
    </location>
</feature>
<evidence type="ECO:0000313" key="4">
    <source>
        <dbReference type="EMBL" id="CAB04330.1"/>
    </source>
</evidence>
<gene>
    <name evidence="4 6" type="primary">clec-232</name>
    <name evidence="4" type="ORF">CELE_F36G9.11</name>
    <name evidence="6" type="ORF">F36G9.11</name>
</gene>
<dbReference type="PeptideAtlas" id="O45469"/>
<dbReference type="InterPro" id="IPR001304">
    <property type="entry name" value="C-type_lectin-like"/>
</dbReference>
<dbReference type="CDD" id="cd00037">
    <property type="entry name" value="CLECT"/>
    <property type="match status" value="1"/>
</dbReference>
<dbReference type="SMR" id="O45469"/>
<reference evidence="4 5" key="1">
    <citation type="journal article" date="1998" name="Science">
        <title>Genome sequence of the nematode C. elegans: a platform for investigating biology.</title>
        <authorList>
            <consortium name="The C. elegans sequencing consortium"/>
            <person name="Sulson J.E."/>
            <person name="Waterston R."/>
        </authorList>
    </citation>
    <scope>NUCLEOTIDE SEQUENCE [LARGE SCALE GENOMIC DNA]</scope>
    <source>
        <strain evidence="4 5">Bristol N2</strain>
    </source>
</reference>
<dbReference type="Bgee" id="WBGene00009487">
    <property type="expression patterns" value="Expressed in adult organism and 1 other cell type or tissue"/>
</dbReference>
<evidence type="ECO:0007829" key="7">
    <source>
        <dbReference type="PeptideAtlas" id="O45469"/>
    </source>
</evidence>
<dbReference type="InterPro" id="IPR016187">
    <property type="entry name" value="CTDL_fold"/>
</dbReference>
<dbReference type="Gene3D" id="3.10.100.10">
    <property type="entry name" value="Mannose-Binding Protein A, subunit A"/>
    <property type="match status" value="1"/>
</dbReference>
<evidence type="ECO:0000313" key="5">
    <source>
        <dbReference type="Proteomes" id="UP000001940"/>
    </source>
</evidence>
<dbReference type="OrthoDB" id="10473686at2759"/>
<keyword evidence="2" id="KW-0732">Signal</keyword>
<evidence type="ECO:0000313" key="6">
    <source>
        <dbReference type="WormBase" id="F36G9.11"/>
    </source>
</evidence>
<dbReference type="GeneID" id="185374"/>
<dbReference type="SMART" id="SM00034">
    <property type="entry name" value="CLECT"/>
    <property type="match status" value="1"/>
</dbReference>